<accession>A0A5M3MZ88</accession>
<name>A0A5M3MZ88_CONPW</name>
<protein>
    <submittedName>
        <fullName evidence="2">Uncharacterized protein</fullName>
    </submittedName>
</protein>
<feature type="compositionally biased region" description="Polar residues" evidence="1">
    <location>
        <begin position="569"/>
        <end position="584"/>
    </location>
</feature>
<dbReference type="KEGG" id="cput:CONPUDRAFT_151501"/>
<gene>
    <name evidence="2" type="ORF">CONPUDRAFT_151501</name>
</gene>
<feature type="compositionally biased region" description="Basic and acidic residues" evidence="1">
    <location>
        <begin position="877"/>
        <end position="886"/>
    </location>
</feature>
<evidence type="ECO:0000313" key="2">
    <source>
        <dbReference type="EMBL" id="EIW84483.1"/>
    </source>
</evidence>
<dbReference type="GeneID" id="19202864"/>
<dbReference type="OMA" id="CKERIMP"/>
<feature type="compositionally biased region" description="Acidic residues" evidence="1">
    <location>
        <begin position="534"/>
        <end position="544"/>
    </location>
</feature>
<dbReference type="RefSeq" id="XP_007766171.1">
    <property type="nucleotide sequence ID" value="XM_007767981.1"/>
</dbReference>
<feature type="region of interest" description="Disordered" evidence="1">
    <location>
        <begin position="609"/>
        <end position="650"/>
    </location>
</feature>
<feature type="region of interest" description="Disordered" evidence="1">
    <location>
        <begin position="1"/>
        <end position="46"/>
    </location>
</feature>
<dbReference type="Proteomes" id="UP000053558">
    <property type="component" value="Unassembled WGS sequence"/>
</dbReference>
<sequence length="896" mass="98397">MSDPEPRLGGEPDPAPLSGVENASASTTANGDDASALNDDSPNSPVSALFQCDPNDPLLYVETLKRLWAKSTTLAFLEGHLEGYRVARSQTYTRARDYIDTVTNEYFERVPWRNKVSDPIPDDFDPAVVESLTAVEEAQKACKIEAMKSSIKSWLDYRIDTNKLVGRPGSKENDVWSRLLKQLSGVPQVKPRKLSACQFWSKANYTSVVKPDYEARWEAEKDSLGSKNRSSFREKITAEHFGKLSADDQHSWGLKAKDAHSREVAQWKAALEAPVDTSPEARQRAIDHVQVFVSPILDEIYEVTGLHGSLLLGGPEPRKGGRINIISLHSGKNLAAVGQKWPAASPESYKAALGHFLGFVNSCYTTQMKEAAALKKTDESTTNLDPRLAGLIPLEGSDQNVNNDTCQPSENLRAPVPPAPAPSDLAAAGPASQASLPAATAPLPRTPTSAPSAPARNSNHTAPPAIVSNGNADLLQDKVAHRVMAAAHPPHSPASAPKSALTKKATARTMSSAEDVASPARKGKRKRGRRANSSDEDTATETDLDERNDSGEDTTPIQKVYNTRGRISVAQTDEVPSSQASEGTSYPLFSLPLADTWVVSLEIPSENRVEPRLDRHSGRQDSRQRSVENLPNNTDVGQSSVVHERAEHPTEAVVTTNDDPRVGIEGLAKTRPENLNLLDNGPQWIQHALEYLAAPDLLRAEDRRKVQKGEPDAIGDRQGWTLPSSYTRLLEEYLRLESSSSFSSIQGPAGTLDAKERPGEVAWWIARKRALSVRPSTKSVDGYARQWWKWWTHLQPEWRKLLAPSGDSSPESPLSRQDGDWTALDRPGINGFYSVIVALKWWGSEVRGASKDRKWLAAVDNVQWVMSCVIRSRVGRHETAKEDPTRRPAAKRQRLT</sequence>
<evidence type="ECO:0000256" key="1">
    <source>
        <dbReference type="SAM" id="MobiDB-lite"/>
    </source>
</evidence>
<dbReference type="AlphaFoldDB" id="A0A5M3MZ88"/>
<feature type="compositionally biased region" description="Basic residues" evidence="1">
    <location>
        <begin position="521"/>
        <end position="530"/>
    </location>
</feature>
<evidence type="ECO:0000313" key="3">
    <source>
        <dbReference type="Proteomes" id="UP000053558"/>
    </source>
</evidence>
<dbReference type="EMBL" id="JH711575">
    <property type="protein sequence ID" value="EIW84483.1"/>
    <property type="molecule type" value="Genomic_DNA"/>
</dbReference>
<dbReference type="OrthoDB" id="3250313at2759"/>
<feature type="region of interest" description="Disordered" evidence="1">
    <location>
        <begin position="485"/>
        <end position="586"/>
    </location>
</feature>
<feature type="compositionally biased region" description="Basic and acidic residues" evidence="1">
    <location>
        <begin position="1"/>
        <end position="10"/>
    </location>
</feature>
<feature type="region of interest" description="Disordered" evidence="1">
    <location>
        <begin position="877"/>
        <end position="896"/>
    </location>
</feature>
<feature type="compositionally biased region" description="Basic and acidic residues" evidence="1">
    <location>
        <begin position="609"/>
        <end position="626"/>
    </location>
</feature>
<proteinExistence type="predicted"/>
<feature type="compositionally biased region" description="Polar residues" evidence="1">
    <location>
        <begin position="627"/>
        <end position="641"/>
    </location>
</feature>
<feature type="compositionally biased region" description="Polar residues" evidence="1">
    <location>
        <begin position="21"/>
        <end position="30"/>
    </location>
</feature>
<comment type="caution">
    <text evidence="2">The sequence shown here is derived from an EMBL/GenBank/DDBJ whole genome shotgun (WGS) entry which is preliminary data.</text>
</comment>
<organism evidence="2 3">
    <name type="scientific">Coniophora puteana (strain RWD-64-598)</name>
    <name type="common">Brown rot fungus</name>
    <dbReference type="NCBI Taxonomy" id="741705"/>
    <lineage>
        <taxon>Eukaryota</taxon>
        <taxon>Fungi</taxon>
        <taxon>Dikarya</taxon>
        <taxon>Basidiomycota</taxon>
        <taxon>Agaricomycotina</taxon>
        <taxon>Agaricomycetes</taxon>
        <taxon>Agaricomycetidae</taxon>
        <taxon>Boletales</taxon>
        <taxon>Coniophorineae</taxon>
        <taxon>Coniophoraceae</taxon>
        <taxon>Coniophora</taxon>
    </lineage>
</organism>
<keyword evidence="3" id="KW-1185">Reference proteome</keyword>
<feature type="compositionally biased region" description="Low complexity" evidence="1">
    <location>
        <begin position="485"/>
        <end position="500"/>
    </location>
</feature>
<feature type="region of interest" description="Disordered" evidence="1">
    <location>
        <begin position="390"/>
        <end position="469"/>
    </location>
</feature>
<reference evidence="3" key="1">
    <citation type="journal article" date="2012" name="Science">
        <title>The Paleozoic origin of enzymatic lignin decomposition reconstructed from 31 fungal genomes.</title>
        <authorList>
            <person name="Floudas D."/>
            <person name="Binder M."/>
            <person name="Riley R."/>
            <person name="Barry K."/>
            <person name="Blanchette R.A."/>
            <person name="Henrissat B."/>
            <person name="Martinez A.T."/>
            <person name="Otillar R."/>
            <person name="Spatafora J.W."/>
            <person name="Yadav J.S."/>
            <person name="Aerts A."/>
            <person name="Benoit I."/>
            <person name="Boyd A."/>
            <person name="Carlson A."/>
            <person name="Copeland A."/>
            <person name="Coutinho P.M."/>
            <person name="de Vries R.P."/>
            <person name="Ferreira P."/>
            <person name="Findley K."/>
            <person name="Foster B."/>
            <person name="Gaskell J."/>
            <person name="Glotzer D."/>
            <person name="Gorecki P."/>
            <person name="Heitman J."/>
            <person name="Hesse C."/>
            <person name="Hori C."/>
            <person name="Igarashi K."/>
            <person name="Jurgens J.A."/>
            <person name="Kallen N."/>
            <person name="Kersten P."/>
            <person name="Kohler A."/>
            <person name="Kuees U."/>
            <person name="Kumar T.K.A."/>
            <person name="Kuo A."/>
            <person name="LaButti K."/>
            <person name="Larrondo L.F."/>
            <person name="Lindquist E."/>
            <person name="Ling A."/>
            <person name="Lombard V."/>
            <person name="Lucas S."/>
            <person name="Lundell T."/>
            <person name="Martin R."/>
            <person name="McLaughlin D.J."/>
            <person name="Morgenstern I."/>
            <person name="Morin E."/>
            <person name="Murat C."/>
            <person name="Nagy L.G."/>
            <person name="Nolan M."/>
            <person name="Ohm R.A."/>
            <person name="Patyshakuliyeva A."/>
            <person name="Rokas A."/>
            <person name="Ruiz-Duenas F.J."/>
            <person name="Sabat G."/>
            <person name="Salamov A."/>
            <person name="Samejima M."/>
            <person name="Schmutz J."/>
            <person name="Slot J.C."/>
            <person name="St John F."/>
            <person name="Stenlid J."/>
            <person name="Sun H."/>
            <person name="Sun S."/>
            <person name="Syed K."/>
            <person name="Tsang A."/>
            <person name="Wiebenga A."/>
            <person name="Young D."/>
            <person name="Pisabarro A."/>
            <person name="Eastwood D.C."/>
            <person name="Martin F."/>
            <person name="Cullen D."/>
            <person name="Grigoriev I.V."/>
            <person name="Hibbett D.S."/>
        </authorList>
    </citation>
    <scope>NUCLEOTIDE SEQUENCE [LARGE SCALE GENOMIC DNA]</scope>
    <source>
        <strain evidence="3">RWD-64-598 SS2</strain>
    </source>
</reference>
<feature type="compositionally biased region" description="Polar residues" evidence="1">
    <location>
        <begin position="397"/>
        <end position="410"/>
    </location>
</feature>
<feature type="compositionally biased region" description="Low complexity" evidence="1">
    <location>
        <begin position="422"/>
        <end position="456"/>
    </location>
</feature>